<name>A0ABZ2R9B4_9MICC</name>
<evidence type="ECO:0000313" key="3">
    <source>
        <dbReference type="Proteomes" id="UP001623384"/>
    </source>
</evidence>
<evidence type="ECO:0000259" key="1">
    <source>
        <dbReference type="Pfam" id="PF12697"/>
    </source>
</evidence>
<dbReference type="InterPro" id="IPR029058">
    <property type="entry name" value="AB_hydrolase_fold"/>
</dbReference>
<dbReference type="PANTHER" id="PTHR43194:SF2">
    <property type="entry name" value="PEROXISOMAL MEMBRANE PROTEIN LPX1"/>
    <property type="match status" value="1"/>
</dbReference>
<dbReference type="EMBL" id="CP148033">
    <property type="protein sequence ID" value="WXK95007.1"/>
    <property type="molecule type" value="Genomic_DNA"/>
</dbReference>
<dbReference type="Gene3D" id="3.40.50.1820">
    <property type="entry name" value="alpha/beta hydrolase"/>
    <property type="match status" value="1"/>
</dbReference>
<keyword evidence="3" id="KW-1185">Reference proteome</keyword>
<dbReference type="RefSeq" id="WP_406638298.1">
    <property type="nucleotide sequence ID" value="NZ_CP148033.1"/>
</dbReference>
<dbReference type="PRINTS" id="PR00111">
    <property type="entry name" value="ABHYDROLASE"/>
</dbReference>
<dbReference type="Pfam" id="PF12697">
    <property type="entry name" value="Abhydrolase_6"/>
    <property type="match status" value="1"/>
</dbReference>
<feature type="domain" description="AB hydrolase-1" evidence="1">
    <location>
        <begin position="34"/>
        <end position="254"/>
    </location>
</feature>
<proteinExistence type="predicted"/>
<dbReference type="PANTHER" id="PTHR43194">
    <property type="entry name" value="HYDROLASE ALPHA/BETA FOLD FAMILY"/>
    <property type="match status" value="1"/>
</dbReference>
<sequence length="269" mass="29078">MTAMDFPARTFGVRTGPGVHIHGFEMGPADGAPVVILHGLAGSAREFFTTARALPEFRTIVVDLRGHGRSTTRPGDLSREAFVADVVRVIESVVSAPVTLIGQSLGGHTAMLVAAARPELVSRLVLLESGAGGGGGQDHEHLGRYFRSWPLPFASRTTAREFLGDGPLAQAWVADLEERADGLWTRFEADVMVAAINAVAAPRWDEWESIAAPALVVYGEHGMFTAEDKTEFCERGRNVQRVDLAGASHDSHLDAFDSWMKALRQFMDA</sequence>
<dbReference type="InterPro" id="IPR000073">
    <property type="entry name" value="AB_hydrolase_1"/>
</dbReference>
<evidence type="ECO:0000313" key="2">
    <source>
        <dbReference type="EMBL" id="WXK95007.1"/>
    </source>
</evidence>
<organism evidence="2 3">
    <name type="scientific">Pseudarthrobacter quantipunctorum</name>
    <dbReference type="NCBI Taxonomy" id="3128980"/>
    <lineage>
        <taxon>Bacteria</taxon>
        <taxon>Bacillati</taxon>
        <taxon>Actinomycetota</taxon>
        <taxon>Actinomycetes</taxon>
        <taxon>Micrococcales</taxon>
        <taxon>Micrococcaceae</taxon>
        <taxon>Pseudarthrobacter</taxon>
    </lineage>
</organism>
<protein>
    <submittedName>
        <fullName evidence="2">Alpha/beta hydrolase</fullName>
    </submittedName>
</protein>
<accession>A0ABZ2R9B4</accession>
<dbReference type="GO" id="GO:0016787">
    <property type="term" value="F:hydrolase activity"/>
    <property type="evidence" value="ECO:0007669"/>
    <property type="project" value="UniProtKB-KW"/>
</dbReference>
<dbReference type="InterPro" id="IPR050228">
    <property type="entry name" value="Carboxylesterase_BioH"/>
</dbReference>
<gene>
    <name evidence="2" type="ORF">WHH00_09470</name>
</gene>
<dbReference type="SUPFAM" id="SSF53474">
    <property type="entry name" value="alpha/beta-Hydrolases"/>
    <property type="match status" value="1"/>
</dbReference>
<reference evidence="2 3" key="1">
    <citation type="submission" date="2024-03" db="EMBL/GenBank/DDBJ databases">
        <title>Rhodococcus navarretei sp. nov. and Pseudarthrobacter quantumdoti sp. nov., two new species with the ability to biosynthesize Quantum Dots isolated from soil samples at Union Glacier, Antarctica.</title>
        <authorList>
            <person name="Vargas M."/>
        </authorList>
    </citation>
    <scope>NUCLEOTIDE SEQUENCE [LARGE SCALE GENOMIC DNA]</scope>
    <source>
        <strain evidence="2 3">RC-2-3</strain>
    </source>
</reference>
<dbReference type="Proteomes" id="UP001623384">
    <property type="component" value="Chromosome"/>
</dbReference>
<keyword evidence="2" id="KW-0378">Hydrolase</keyword>